<evidence type="ECO:0000256" key="2">
    <source>
        <dbReference type="SAM" id="Phobius"/>
    </source>
</evidence>
<organism evidence="3 4">
    <name type="scientific">Arcobacter porcinus</name>
    <dbReference type="NCBI Taxonomy" id="1935204"/>
    <lineage>
        <taxon>Bacteria</taxon>
        <taxon>Pseudomonadati</taxon>
        <taxon>Campylobacterota</taxon>
        <taxon>Epsilonproteobacteria</taxon>
        <taxon>Campylobacterales</taxon>
        <taxon>Arcobacteraceae</taxon>
        <taxon>Arcobacter</taxon>
    </lineage>
</organism>
<reference evidence="3 4" key="1">
    <citation type="submission" date="2019-09" db="EMBL/GenBank/DDBJ databases">
        <title>Complete genome sequencing of four Arcobacter species reveals a diverse suite of mobile elements.</title>
        <authorList>
            <person name="Miller W.G."/>
            <person name="Yee E."/>
            <person name="Bono J.L."/>
        </authorList>
    </citation>
    <scope>NUCLEOTIDE SEQUENCE [LARGE SCALE GENOMIC DNA]</scope>
    <source>
        <strain evidence="3 4">CCUG 56899</strain>
    </source>
</reference>
<dbReference type="AlphaFoldDB" id="A0A5C2HI17"/>
<reference evidence="3 4" key="2">
    <citation type="submission" date="2019-09" db="EMBL/GenBank/DDBJ databases">
        <title>Taxonomic note: a critical rebuttal of the proposed division of the genus Arcobacter into six genera, emended descriptions of Arcobacter anaerophilus and the genus Arcobacter, and an assessment of genus-level boundaries for Epsilonproteobacteria using in silico genomic comparator tools.</title>
        <authorList>
            <person name="On S.L.W."/>
            <person name="Miller W.G."/>
            <person name="Biggs P."/>
            <person name="Cornelius A."/>
            <person name="Vandamme P."/>
        </authorList>
    </citation>
    <scope>NUCLEOTIDE SEQUENCE [LARGE SCALE GENOMIC DNA]</scope>
    <source>
        <strain evidence="3 4">CCUG 56899</strain>
    </source>
</reference>
<evidence type="ECO:0000313" key="4">
    <source>
        <dbReference type="Proteomes" id="UP000322644"/>
    </source>
</evidence>
<dbReference type="EMBL" id="CP036246">
    <property type="protein sequence ID" value="QEP40430.1"/>
    <property type="molecule type" value="Genomic_DNA"/>
</dbReference>
<feature type="coiled-coil region" evidence="1">
    <location>
        <begin position="89"/>
        <end position="144"/>
    </location>
</feature>
<dbReference type="KEGG" id="apoc:APORC_0819"/>
<accession>A0A5C2HI17</accession>
<keyword evidence="1" id="KW-0175">Coiled coil</keyword>
<name>A0A5C2HI17_9BACT</name>
<feature type="transmembrane region" description="Helical" evidence="2">
    <location>
        <begin position="6"/>
        <end position="30"/>
    </location>
</feature>
<sequence>MIDMNLINNMLMLVSLFIGSLLGGFIYFFIQKIFLIGLKSYINKAAKNFEEALEQSQISAFLKLKAIQKDHNEAFEEIFDFIREIDSSLLNLNKNIDNFKSTLNSLNIEVKNNSNTKKELEYEIVKLKNIINRLQKKEINHESKI</sequence>
<protein>
    <submittedName>
        <fullName evidence="3">Uncharacterized protein</fullName>
    </submittedName>
</protein>
<keyword evidence="2" id="KW-0812">Transmembrane</keyword>
<gene>
    <name evidence="3" type="ORF">APORC_0819</name>
</gene>
<proteinExistence type="predicted"/>
<keyword evidence="2" id="KW-0472">Membrane</keyword>
<dbReference type="RefSeq" id="WP_066388096.1">
    <property type="nucleotide sequence ID" value="NZ_CP036246.2"/>
</dbReference>
<keyword evidence="2" id="KW-1133">Transmembrane helix</keyword>
<evidence type="ECO:0000313" key="3">
    <source>
        <dbReference type="EMBL" id="QEP40430.1"/>
    </source>
</evidence>
<dbReference type="Proteomes" id="UP000322644">
    <property type="component" value="Chromosome"/>
</dbReference>
<evidence type="ECO:0000256" key="1">
    <source>
        <dbReference type="SAM" id="Coils"/>
    </source>
</evidence>